<feature type="compositionally biased region" description="Low complexity" evidence="1">
    <location>
        <begin position="416"/>
        <end position="433"/>
    </location>
</feature>
<evidence type="ECO:0000256" key="2">
    <source>
        <dbReference type="SAM" id="SignalP"/>
    </source>
</evidence>
<dbReference type="Pfam" id="PF03103">
    <property type="entry name" value="DUF243"/>
    <property type="match status" value="1"/>
</dbReference>
<name>A0A1B0AHE0_GLOPL</name>
<evidence type="ECO:0000313" key="5">
    <source>
        <dbReference type="Proteomes" id="UP000092445"/>
    </source>
</evidence>
<proteinExistence type="predicted"/>
<dbReference type="VEuPathDB" id="VectorBase:GPAI045841"/>
<feature type="domain" description="DUF243" evidence="3">
    <location>
        <begin position="283"/>
        <end position="391"/>
    </location>
</feature>
<dbReference type="STRING" id="7398.A0A1B0AHE0"/>
<dbReference type="GO" id="GO:0040003">
    <property type="term" value="P:chitin-based cuticle development"/>
    <property type="evidence" value="ECO:0007669"/>
    <property type="project" value="TreeGrafter"/>
</dbReference>
<reference evidence="4" key="2">
    <citation type="submission" date="2020-05" db="UniProtKB">
        <authorList>
            <consortium name="EnsemblMetazoa"/>
        </authorList>
    </citation>
    <scope>IDENTIFICATION</scope>
    <source>
        <strain evidence="4">IAEA</strain>
    </source>
</reference>
<feature type="compositionally biased region" description="Low complexity" evidence="1">
    <location>
        <begin position="191"/>
        <end position="209"/>
    </location>
</feature>
<evidence type="ECO:0000256" key="1">
    <source>
        <dbReference type="SAM" id="MobiDB-lite"/>
    </source>
</evidence>
<dbReference type="GO" id="GO:0062129">
    <property type="term" value="C:chitin-based extracellular matrix"/>
    <property type="evidence" value="ECO:0007669"/>
    <property type="project" value="TreeGrafter"/>
</dbReference>
<dbReference type="GO" id="GO:0008010">
    <property type="term" value="F:structural constituent of chitin-based larval cuticle"/>
    <property type="evidence" value="ECO:0007669"/>
    <property type="project" value="TreeGrafter"/>
</dbReference>
<keyword evidence="5" id="KW-1185">Reference proteome</keyword>
<feature type="signal peptide" evidence="2">
    <location>
        <begin position="1"/>
        <end position="17"/>
    </location>
</feature>
<keyword evidence="2" id="KW-0732">Signal</keyword>
<dbReference type="InterPro" id="IPR004145">
    <property type="entry name" value="DUF243"/>
</dbReference>
<organism evidence="4 5">
    <name type="scientific">Glossina pallidipes</name>
    <name type="common">Tsetse fly</name>
    <dbReference type="NCBI Taxonomy" id="7398"/>
    <lineage>
        <taxon>Eukaryota</taxon>
        <taxon>Metazoa</taxon>
        <taxon>Ecdysozoa</taxon>
        <taxon>Arthropoda</taxon>
        <taxon>Hexapoda</taxon>
        <taxon>Insecta</taxon>
        <taxon>Pterygota</taxon>
        <taxon>Neoptera</taxon>
        <taxon>Endopterygota</taxon>
        <taxon>Diptera</taxon>
        <taxon>Brachycera</taxon>
        <taxon>Muscomorpha</taxon>
        <taxon>Hippoboscoidea</taxon>
        <taxon>Glossinidae</taxon>
        <taxon>Glossina</taxon>
    </lineage>
</organism>
<dbReference type="AlphaFoldDB" id="A0A1B0AHE0"/>
<reference evidence="5" key="1">
    <citation type="submission" date="2014-03" db="EMBL/GenBank/DDBJ databases">
        <authorList>
            <person name="Aksoy S."/>
            <person name="Warren W."/>
            <person name="Wilson R.K."/>
        </authorList>
    </citation>
    <scope>NUCLEOTIDE SEQUENCE [LARGE SCALE GENOMIC DNA]</scope>
    <source>
        <strain evidence="5">IAEA</strain>
    </source>
</reference>
<feature type="chain" id="PRO_5008403850" evidence="2">
    <location>
        <begin position="18"/>
        <end position="448"/>
    </location>
</feature>
<protein>
    <submittedName>
        <fullName evidence="4">DM5 domain-containing protein</fullName>
    </submittedName>
</protein>
<evidence type="ECO:0000313" key="4">
    <source>
        <dbReference type="EnsemblMetazoa" id="GPAI045841-PA"/>
    </source>
</evidence>
<feature type="region of interest" description="Disordered" evidence="1">
    <location>
        <begin position="416"/>
        <end position="448"/>
    </location>
</feature>
<sequence length="448" mass="49453">MHLISFVCFLPLSIVLAAPEGYKYREPVARLEQGNAQANAFQPIVVSDLSCKNNVDSGADILPVINSQTTGRVVNHEQQHYHGQLSGKFPTHNYNAIPQVIPTQLYHHSQEINGQTGEVLNTLTPPSVQLPINNSPAVQLTPQVPVQSFHNAPNTGADQTLAYFAQQAAGLSQSVNLNNQQHYFVAGAQQQQHQQHQQQHQQQYQQQQQIHKGFAKPIHTNHLPVQSNINSFGSAHSLSSHHLTNNNFNTIPTFGLNSSPLHTLDGQLSQVIQEAYSTAPLDPTIEKHIYVHVPPEELEETTGSLKLPPQSLPTAPKKHYKIIFIKAPSVSTSSHYAHLAAAAAPQVEEKTLVYVLAKKPDEPSAEYLQQLQQTAYKTNKPEVYFIKYKSHNEQKTNGIVNIGDSFTDIRTNNESNNVDVSVTSSSSSATSSSLTEDHKHQVYGVPLQ</sequence>
<dbReference type="PANTHER" id="PTHR31927">
    <property type="entry name" value="FI07246P-RELATED-RELATED"/>
    <property type="match status" value="1"/>
</dbReference>
<dbReference type="Proteomes" id="UP000092445">
    <property type="component" value="Unassembled WGS sequence"/>
</dbReference>
<dbReference type="EnsemblMetazoa" id="GPAI045841-RA">
    <property type="protein sequence ID" value="GPAI045841-PA"/>
    <property type="gene ID" value="GPAI045841"/>
</dbReference>
<evidence type="ECO:0000259" key="3">
    <source>
        <dbReference type="SMART" id="SM00690"/>
    </source>
</evidence>
<dbReference type="SMART" id="SM00690">
    <property type="entry name" value="DM5"/>
    <property type="match status" value="1"/>
</dbReference>
<dbReference type="PANTHER" id="PTHR31927:SF2">
    <property type="entry name" value="FI07246P-RELATED"/>
    <property type="match status" value="1"/>
</dbReference>
<accession>A0A1B0AHE0</accession>
<feature type="region of interest" description="Disordered" evidence="1">
    <location>
        <begin position="191"/>
        <end position="211"/>
    </location>
</feature>